<dbReference type="InterPro" id="IPR012106">
    <property type="entry name" value="Phage_Mu_Gp1"/>
</dbReference>
<dbReference type="AlphaFoldDB" id="A0A109W454"/>
<dbReference type="STRING" id="44742.AXF13_06700"/>
<sequence length="393" mass="41467">MPKAQQPAPIHIFRPGRHTAMQGQSLDFGEADLAATAAAYNPALHEAPLVIGHPAADAPAYGWVAGLTAGPGGLFAAPRQLEPAFAEEVRSGRYKKVSASFYAPDSPHNPKPGVYYLRHVGFLGAQPPAVKGLAPVQFAEGDTGEGCVTVEFAEGGGIAALLKRMAGLFRGMRDYIIDKDGQEAADKAIPSWTMDWLQEDTAAEAAKTADIPAFTESEKKEEDMPKSNTTPTAPDAEGNKPPAVDPAFAESQARAAELEKQVAALAADARRARARAVVDNTVAEGRITPAQSVGLADFMAGLEEERIFEFAEGDKTVSASPAAFMAAFLARLPQQVSFAEVSKDAHDGVDGLTPQEAARQALCYQEDMRQKGIVVSVTEALDAVKAGAARAKE</sequence>
<feature type="coiled-coil region" evidence="1">
    <location>
        <begin position="248"/>
        <end position="275"/>
    </location>
</feature>
<name>A0A109W454_9BACT</name>
<reference evidence="4" key="1">
    <citation type="submission" date="2016-02" db="EMBL/GenBank/DDBJ databases">
        <authorList>
            <person name="Holder M.E."/>
            <person name="Ajami N.J."/>
            <person name="Petrosino J.F."/>
        </authorList>
    </citation>
    <scope>NUCLEOTIDE SEQUENCE [LARGE SCALE GENOMIC DNA]</scope>
    <source>
        <strain evidence="4">CCUG 45958</strain>
    </source>
</reference>
<feature type="region of interest" description="Disordered" evidence="2">
    <location>
        <begin position="206"/>
        <end position="245"/>
    </location>
</feature>
<keyword evidence="4" id="KW-1185">Reference proteome</keyword>
<evidence type="ECO:0008006" key="5">
    <source>
        <dbReference type="Google" id="ProtNLM"/>
    </source>
</evidence>
<dbReference type="RefSeq" id="WP_062252139.1">
    <property type="nucleotide sequence ID" value="NZ_CP014229.1"/>
</dbReference>
<protein>
    <recommendedName>
        <fullName evidence="5">Peptidase</fullName>
    </recommendedName>
</protein>
<keyword evidence="1" id="KW-0175">Coiled coil</keyword>
<dbReference type="EMBL" id="CP014229">
    <property type="protein sequence ID" value="AMD89825.1"/>
    <property type="molecule type" value="Genomic_DNA"/>
</dbReference>
<evidence type="ECO:0000313" key="4">
    <source>
        <dbReference type="Proteomes" id="UP000069241"/>
    </source>
</evidence>
<evidence type="ECO:0000313" key="3">
    <source>
        <dbReference type="EMBL" id="AMD89825.1"/>
    </source>
</evidence>
<organism evidence="3 4">
    <name type="scientific">Desulfovibrio fairfieldensis</name>
    <dbReference type="NCBI Taxonomy" id="44742"/>
    <lineage>
        <taxon>Bacteria</taxon>
        <taxon>Pseudomonadati</taxon>
        <taxon>Thermodesulfobacteriota</taxon>
        <taxon>Desulfovibrionia</taxon>
        <taxon>Desulfovibrionales</taxon>
        <taxon>Desulfovibrionaceae</taxon>
        <taxon>Desulfovibrio</taxon>
    </lineage>
</organism>
<dbReference type="Proteomes" id="UP000069241">
    <property type="component" value="Chromosome"/>
</dbReference>
<dbReference type="KEGG" id="dfi:AXF13_06700"/>
<proteinExistence type="predicted"/>
<accession>A0A109W454</accession>
<evidence type="ECO:0000256" key="1">
    <source>
        <dbReference type="SAM" id="Coils"/>
    </source>
</evidence>
<evidence type="ECO:0000256" key="2">
    <source>
        <dbReference type="SAM" id="MobiDB-lite"/>
    </source>
</evidence>
<dbReference type="Pfam" id="PF10123">
    <property type="entry name" value="Mu-like_Pro"/>
    <property type="match status" value="1"/>
</dbReference>
<gene>
    <name evidence="3" type="ORF">AXF13_06700</name>
</gene>
<feature type="compositionally biased region" description="Basic and acidic residues" evidence="2">
    <location>
        <begin position="216"/>
        <end position="225"/>
    </location>
</feature>